<gene>
    <name evidence="10" type="ORF">CDL15_Pgr006788</name>
</gene>
<feature type="compositionally biased region" description="Low complexity" evidence="9">
    <location>
        <begin position="22"/>
        <end position="36"/>
    </location>
</feature>
<keyword evidence="6" id="KW-0779">Telomere</keyword>
<keyword evidence="8" id="KW-0539">Nucleus</keyword>
<evidence type="ECO:0000256" key="8">
    <source>
        <dbReference type="ARBA" id="ARBA00023242"/>
    </source>
</evidence>
<dbReference type="InterPro" id="IPR042617">
    <property type="entry name" value="CTC1-like"/>
</dbReference>
<dbReference type="GO" id="GO:0042162">
    <property type="term" value="F:telomeric DNA binding"/>
    <property type="evidence" value="ECO:0007669"/>
    <property type="project" value="TreeGrafter"/>
</dbReference>
<keyword evidence="5" id="KW-0158">Chromosome</keyword>
<proteinExistence type="inferred from homology"/>
<evidence type="ECO:0000256" key="5">
    <source>
        <dbReference type="ARBA" id="ARBA00022454"/>
    </source>
</evidence>
<dbReference type="InterPro" id="IPR028262">
    <property type="entry name" value="CTC1_plant"/>
</dbReference>
<evidence type="ECO:0000256" key="4">
    <source>
        <dbReference type="ARBA" id="ARBA00016175"/>
    </source>
</evidence>
<reference evidence="11" key="1">
    <citation type="journal article" date="2017" name="Plant J.">
        <title>The pomegranate (Punica granatum L.) genome and the genomics of punicalagin biosynthesis.</title>
        <authorList>
            <person name="Qin G."/>
            <person name="Xu C."/>
            <person name="Ming R."/>
            <person name="Tang H."/>
            <person name="Guyot R."/>
            <person name="Kramer E.M."/>
            <person name="Hu Y."/>
            <person name="Yi X."/>
            <person name="Qi Y."/>
            <person name="Xu X."/>
            <person name="Gao Z."/>
            <person name="Pan H."/>
            <person name="Jian J."/>
            <person name="Tian Y."/>
            <person name="Yue Z."/>
            <person name="Xu Y."/>
        </authorList>
    </citation>
    <scope>NUCLEOTIDE SEQUENCE [LARGE SCALE GENOMIC DNA]</scope>
    <source>
        <strain evidence="11">cv. Dabenzi</strain>
    </source>
</reference>
<dbReference type="Pfam" id="PF15491">
    <property type="entry name" value="CTC1_2"/>
    <property type="match status" value="1"/>
</dbReference>
<dbReference type="PANTHER" id="PTHR14865:SF2">
    <property type="entry name" value="CST COMPLEX SUBUNIT CTC1"/>
    <property type="match status" value="1"/>
</dbReference>
<dbReference type="GO" id="GO:0010833">
    <property type="term" value="P:telomere maintenance via telomere lengthening"/>
    <property type="evidence" value="ECO:0007669"/>
    <property type="project" value="TreeGrafter"/>
</dbReference>
<comment type="similarity">
    <text evidence="3">Belongs to the CTC1 family.</text>
</comment>
<dbReference type="PANTHER" id="PTHR14865">
    <property type="entry name" value="CST COMPLEX SUBUNIT CTC1"/>
    <property type="match status" value="1"/>
</dbReference>
<comment type="subcellular location">
    <subcellularLocation>
        <location evidence="2">Chromosome</location>
        <location evidence="2">Telomere</location>
    </subcellularLocation>
    <subcellularLocation>
        <location evidence="1">Nucleus</location>
    </subcellularLocation>
</comment>
<dbReference type="GO" id="GO:1990879">
    <property type="term" value="C:CST complex"/>
    <property type="evidence" value="ECO:0007669"/>
    <property type="project" value="TreeGrafter"/>
</dbReference>
<dbReference type="Proteomes" id="UP000197138">
    <property type="component" value="Unassembled WGS sequence"/>
</dbReference>
<dbReference type="GO" id="GO:0045740">
    <property type="term" value="P:positive regulation of DNA replication"/>
    <property type="evidence" value="ECO:0007669"/>
    <property type="project" value="TreeGrafter"/>
</dbReference>
<evidence type="ECO:0000256" key="3">
    <source>
        <dbReference type="ARBA" id="ARBA00006332"/>
    </source>
</evidence>
<keyword evidence="7" id="KW-0238">DNA-binding</keyword>
<dbReference type="AlphaFoldDB" id="A0A218X7I5"/>
<accession>A0A218X7I5</accession>
<sequence>MEASGAELLTLSDLLRRSRPLSGAASLSSSTSRRIPVPNPREEPTTENPSLTLKILVPLNHPVVLVGTVILPVYDEKGDSSIPFKCPSSNSACFRFSDGTSTVCCDVLNFGVPMLGEKIRVLAFNFIPFKHGGGFLEIVKWSFSSSSMAGLRPCSSIASFPLTSGAITAFEDGAKARYNVLGAVESVSPVFIVPCSMTMESNGRHLRGFLVEFMICGCQLCKSKVPLKELVNSSFESHSYSEAVFVYFCGSASRWHPAITKLISSVVVLSGLKKKLMYIEKEESQLVFVVTEKSLLHLLGMPRKWSTHVKTGIKGEGECGHYSGIVRGMYMQGMVVELDKEVWLLLTGQQLILPHSIRIGALIAVKNAHFVRAKFAFTEVLILGHCFKSSIMVGSFSPLETGCHVKPQMQSLLGIFIASLAFSARLWMLLAVSCFLKKFAGILPEKEILGSKRKEGLSQAYARSCLPSWAIRSQHGVFLELCKHVSASCKCGPQPYDSELKLVVPLSTFILYCEAMRSKMPQGRGQACQESDKSDKSCCLCFGGGTHSESVRRIIPSQDIGIILFGTLKISPASGRLQLFDATGSVDVLIPDLPSTWKSNGIYEVSEYSIIIEGMPQTASGHSKEHHFSSLSCKSIFNCTALLRKMSMGIFVYFHLRNATYRDFSFRSCDVPKDEHEELSGKFHVLQVVHKFPVLQKFPGDLVISERSSAFVEAIILPWDLFLAGSLDDVNNFRSDRSAFSISSRDGEIDGLIDINSYKIPCLATVRNSNKMVLVSSGILYSTKREAKTGSCCKPSTQKIMMEFKFSNLSQYQGLQIDGYYIVKHHGKNSSFRFLDSDYAWGEKILITSETKLRSLSIFSSDTPLDNGSSSDAPLGKSHFSTNEIFLGYEIRIPAKAYADYSSVEIFGSLRKHAFPIGLGPGVNATFYRILKLSAQNRFMLTPISFIEIDSVRMVVDVGMLILERDGRSGSLKSKLKCRAPPPFNIPIAAFVVEDGSSSCVCWANGEQASTLLRLSETLPRTALGSSYWALKWVGGGNNTCGSSYYYLERILKKHGRITMKNYGSSIESCQDLSFSVSSENVLSNSDESLLQYVIFNACLGVDLTIVGNNMDSAAVKKLQEQHSLHVDTELDSFQHLWAREVHRSDPLKEARRTIEELLAGNCYDEQISC</sequence>
<evidence type="ECO:0000256" key="2">
    <source>
        <dbReference type="ARBA" id="ARBA00004574"/>
    </source>
</evidence>
<evidence type="ECO:0000256" key="1">
    <source>
        <dbReference type="ARBA" id="ARBA00004123"/>
    </source>
</evidence>
<evidence type="ECO:0000313" key="11">
    <source>
        <dbReference type="Proteomes" id="UP000197138"/>
    </source>
</evidence>
<evidence type="ECO:0000256" key="6">
    <source>
        <dbReference type="ARBA" id="ARBA00022895"/>
    </source>
</evidence>
<evidence type="ECO:0000256" key="9">
    <source>
        <dbReference type="SAM" id="MobiDB-lite"/>
    </source>
</evidence>
<protein>
    <recommendedName>
        <fullName evidence="4">CST complex subunit CTC1</fullName>
    </recommendedName>
</protein>
<name>A0A218X7I5_PUNGR</name>
<dbReference type="EMBL" id="MTKT01002214">
    <property type="protein sequence ID" value="OWM80758.1"/>
    <property type="molecule type" value="Genomic_DNA"/>
</dbReference>
<dbReference type="GO" id="GO:0003697">
    <property type="term" value="F:single-stranded DNA binding"/>
    <property type="evidence" value="ECO:0007669"/>
    <property type="project" value="TreeGrafter"/>
</dbReference>
<evidence type="ECO:0000256" key="7">
    <source>
        <dbReference type="ARBA" id="ARBA00023125"/>
    </source>
</evidence>
<feature type="region of interest" description="Disordered" evidence="9">
    <location>
        <begin position="22"/>
        <end position="49"/>
    </location>
</feature>
<evidence type="ECO:0000313" key="10">
    <source>
        <dbReference type="EMBL" id="OWM80758.1"/>
    </source>
</evidence>
<comment type="caution">
    <text evidence="10">The sequence shown here is derived from an EMBL/GenBank/DDBJ whole genome shotgun (WGS) entry which is preliminary data.</text>
</comment>
<organism evidence="10 11">
    <name type="scientific">Punica granatum</name>
    <name type="common">Pomegranate</name>
    <dbReference type="NCBI Taxonomy" id="22663"/>
    <lineage>
        <taxon>Eukaryota</taxon>
        <taxon>Viridiplantae</taxon>
        <taxon>Streptophyta</taxon>
        <taxon>Embryophyta</taxon>
        <taxon>Tracheophyta</taxon>
        <taxon>Spermatophyta</taxon>
        <taxon>Magnoliopsida</taxon>
        <taxon>eudicotyledons</taxon>
        <taxon>Gunneridae</taxon>
        <taxon>Pentapetalae</taxon>
        <taxon>rosids</taxon>
        <taxon>malvids</taxon>
        <taxon>Myrtales</taxon>
        <taxon>Lythraceae</taxon>
        <taxon>Punica</taxon>
    </lineage>
</organism>